<sequence length="445" mass="51027">MSVEDIYIASELVRGRFVNCTMDNTNFLEDTPHGKGTLHGTDMVVYQEKEKSDQQTPIEISGSSSLRSLSKIPESLTEGVPGNVAKGCRPQHPIINQTADCTVRNKTIIAYSMNTDLLWTMAQVISLSDYQESLGEQLLHGNCNQSEENNLSHYETNSNMLNAVPIWSAFNYILSTPKEETRVCGLPLLDTSPTTTQTQLNFIKKLEQVFLDWVRESRETATLKVALQYMYMVDTVLLFIRSVRTADWELPLESLEEFVKYFFCLGLINYANMTGWYLVDMKLLETKHPDVWTEFSRGNWVVNKTNVPFCSLGTDEALEQEDKKMKDMGGVINITQRKQDLTRFFLTSPELSRLSAKAKEIVGITNRKRSKHHHLTASQEKRQKEDAQQMYNCIMSSTNPVTYDEKELINIATKLVFDENIQKDMSRMTERGQEFYTAFKEECIQ</sequence>
<name>A0ABQ9I4H9_9NEOP</name>
<dbReference type="PANTHER" id="PTHR47018">
    <property type="entry name" value="CXC DOMAIN-CONTAINING PROTEIN-RELATED"/>
    <property type="match status" value="1"/>
</dbReference>
<proteinExistence type="predicted"/>
<dbReference type="EMBL" id="JARBHB010000002">
    <property type="protein sequence ID" value="KAJ8891559.1"/>
    <property type="molecule type" value="Genomic_DNA"/>
</dbReference>
<protein>
    <submittedName>
        <fullName evidence="1">Uncharacterized protein</fullName>
    </submittedName>
</protein>
<evidence type="ECO:0000313" key="2">
    <source>
        <dbReference type="Proteomes" id="UP001159363"/>
    </source>
</evidence>
<comment type="caution">
    <text evidence="1">The sequence shown here is derived from an EMBL/GenBank/DDBJ whole genome shotgun (WGS) entry which is preliminary data.</text>
</comment>
<reference evidence="1 2" key="1">
    <citation type="submission" date="2023-02" db="EMBL/GenBank/DDBJ databases">
        <title>LHISI_Scaffold_Assembly.</title>
        <authorList>
            <person name="Stuart O.P."/>
            <person name="Cleave R."/>
            <person name="Magrath M.J.L."/>
            <person name="Mikheyev A.S."/>
        </authorList>
    </citation>
    <scope>NUCLEOTIDE SEQUENCE [LARGE SCALE GENOMIC DNA]</scope>
    <source>
        <strain evidence="1">Daus_M_001</strain>
        <tissue evidence="1">Leg muscle</tissue>
    </source>
</reference>
<dbReference type="PANTHER" id="PTHR47018:SF3">
    <property type="entry name" value="MYCBP-ASSOCIATED PROTEIN"/>
    <property type="match status" value="1"/>
</dbReference>
<keyword evidence="2" id="KW-1185">Reference proteome</keyword>
<organism evidence="1 2">
    <name type="scientific">Dryococelus australis</name>
    <dbReference type="NCBI Taxonomy" id="614101"/>
    <lineage>
        <taxon>Eukaryota</taxon>
        <taxon>Metazoa</taxon>
        <taxon>Ecdysozoa</taxon>
        <taxon>Arthropoda</taxon>
        <taxon>Hexapoda</taxon>
        <taxon>Insecta</taxon>
        <taxon>Pterygota</taxon>
        <taxon>Neoptera</taxon>
        <taxon>Polyneoptera</taxon>
        <taxon>Phasmatodea</taxon>
        <taxon>Verophasmatodea</taxon>
        <taxon>Anareolatae</taxon>
        <taxon>Phasmatidae</taxon>
        <taxon>Eurycanthinae</taxon>
        <taxon>Dryococelus</taxon>
    </lineage>
</organism>
<evidence type="ECO:0000313" key="1">
    <source>
        <dbReference type="EMBL" id="KAJ8891559.1"/>
    </source>
</evidence>
<accession>A0ABQ9I4H9</accession>
<gene>
    <name evidence="1" type="ORF">PR048_004087</name>
</gene>
<dbReference type="Proteomes" id="UP001159363">
    <property type="component" value="Chromosome 2"/>
</dbReference>